<keyword evidence="4" id="KW-1185">Reference proteome</keyword>
<protein>
    <submittedName>
        <fullName evidence="3">Uncharacterized protein</fullName>
    </submittedName>
</protein>
<feature type="chain" id="PRO_5047266368" evidence="2">
    <location>
        <begin position="31"/>
        <end position="107"/>
    </location>
</feature>
<evidence type="ECO:0000313" key="3">
    <source>
        <dbReference type="EMBL" id="MFD2139656.1"/>
    </source>
</evidence>
<dbReference type="RefSeq" id="WP_213352530.1">
    <property type="nucleotide sequence ID" value="NZ_JAHBGB010000023.1"/>
</dbReference>
<name>A0ABW4YTW9_9HYPH</name>
<evidence type="ECO:0000256" key="2">
    <source>
        <dbReference type="SAM" id="SignalP"/>
    </source>
</evidence>
<evidence type="ECO:0000256" key="1">
    <source>
        <dbReference type="SAM" id="MobiDB-lite"/>
    </source>
</evidence>
<keyword evidence="2" id="KW-0732">Signal</keyword>
<comment type="caution">
    <text evidence="3">The sequence shown here is derived from an EMBL/GenBank/DDBJ whole genome shotgun (WGS) entry which is preliminary data.</text>
</comment>
<proteinExistence type="predicted"/>
<feature type="signal peptide" evidence="2">
    <location>
        <begin position="1"/>
        <end position="30"/>
    </location>
</feature>
<sequence>MDTRICRRIGTGTMVVAAIVATMMTGPVRAQTPGAGDGTGPNPPASTPPGNAAGTPPSAPSSSGTAPNQLGNGVVKPPPGPPPEGDATQAPLPDCTPPKCGTPQIMQ</sequence>
<dbReference type="EMBL" id="JBHUHD010000001">
    <property type="protein sequence ID" value="MFD2139656.1"/>
    <property type="molecule type" value="Genomic_DNA"/>
</dbReference>
<gene>
    <name evidence="3" type="ORF">ACFSNC_04550</name>
</gene>
<reference evidence="4" key="1">
    <citation type="journal article" date="2019" name="Int. J. Syst. Evol. Microbiol.">
        <title>The Global Catalogue of Microorganisms (GCM) 10K type strain sequencing project: providing services to taxonomists for standard genome sequencing and annotation.</title>
        <authorList>
            <consortium name="The Broad Institute Genomics Platform"/>
            <consortium name="The Broad Institute Genome Sequencing Center for Infectious Disease"/>
            <person name="Wu L."/>
            <person name="Ma J."/>
        </authorList>
    </citation>
    <scope>NUCLEOTIDE SEQUENCE [LARGE SCALE GENOMIC DNA]</scope>
    <source>
        <strain evidence="4">CCM 7435</strain>
    </source>
</reference>
<feature type="region of interest" description="Disordered" evidence="1">
    <location>
        <begin position="28"/>
        <end position="107"/>
    </location>
</feature>
<evidence type="ECO:0000313" key="4">
    <source>
        <dbReference type="Proteomes" id="UP001597299"/>
    </source>
</evidence>
<accession>A0ABW4YTW9</accession>
<feature type="compositionally biased region" description="Low complexity" evidence="1">
    <location>
        <begin position="48"/>
        <end position="68"/>
    </location>
</feature>
<dbReference type="Proteomes" id="UP001597299">
    <property type="component" value="Unassembled WGS sequence"/>
</dbReference>
<organism evidence="3 4">
    <name type="scientific">Ancylobacter oerskovii</name>
    <dbReference type="NCBI Taxonomy" id="459519"/>
    <lineage>
        <taxon>Bacteria</taxon>
        <taxon>Pseudomonadati</taxon>
        <taxon>Pseudomonadota</taxon>
        <taxon>Alphaproteobacteria</taxon>
        <taxon>Hyphomicrobiales</taxon>
        <taxon>Xanthobacteraceae</taxon>
        <taxon>Ancylobacter</taxon>
    </lineage>
</organism>